<dbReference type="SMART" id="SM00564">
    <property type="entry name" value="PQQ"/>
    <property type="match status" value="2"/>
</dbReference>
<dbReference type="Proteomes" id="UP001597045">
    <property type="component" value="Unassembled WGS sequence"/>
</dbReference>
<evidence type="ECO:0000256" key="1">
    <source>
        <dbReference type="ARBA" id="ARBA00001931"/>
    </source>
</evidence>
<dbReference type="SUPFAM" id="SSF50998">
    <property type="entry name" value="Quinoprotein alcohol dehydrogenase-like"/>
    <property type="match status" value="1"/>
</dbReference>
<evidence type="ECO:0000256" key="2">
    <source>
        <dbReference type="ARBA" id="ARBA00008156"/>
    </source>
</evidence>
<dbReference type="InterPro" id="IPR018391">
    <property type="entry name" value="PQQ_b-propeller_rpt"/>
</dbReference>
<dbReference type="InterPro" id="IPR011047">
    <property type="entry name" value="Quinoprotein_ADH-like_sf"/>
</dbReference>
<comment type="similarity">
    <text evidence="2">Belongs to the bacterial PQQ dehydrogenase family.</text>
</comment>
<feature type="domain" description="Pyrrolo-quinoline quinone repeat" evidence="4">
    <location>
        <begin position="152"/>
        <end position="273"/>
    </location>
</feature>
<gene>
    <name evidence="5" type="ORF">ACFQ1S_26615</name>
</gene>
<accession>A0ABW3MFM0</accession>
<evidence type="ECO:0000256" key="3">
    <source>
        <dbReference type="ARBA" id="ARBA00023002"/>
    </source>
</evidence>
<comment type="cofactor">
    <cofactor evidence="1">
        <name>pyrroloquinoline quinone</name>
        <dbReference type="ChEBI" id="CHEBI:58442"/>
    </cofactor>
</comment>
<name>A0ABW3MFM0_9PSEU</name>
<comment type="caution">
    <text evidence="5">The sequence shown here is derived from an EMBL/GenBank/DDBJ whole genome shotgun (WGS) entry which is preliminary data.</text>
</comment>
<dbReference type="Gene3D" id="2.130.10.10">
    <property type="entry name" value="YVTN repeat-like/Quinoprotein amine dehydrogenase"/>
    <property type="match status" value="1"/>
</dbReference>
<keyword evidence="6" id="KW-1185">Reference proteome</keyword>
<dbReference type="PANTHER" id="PTHR32303:SF10">
    <property type="entry name" value="OUTER MEMBRANE PROTEIN ASSEMBLY FACTOR BAMB"/>
    <property type="match status" value="1"/>
</dbReference>
<dbReference type="InterPro" id="IPR002372">
    <property type="entry name" value="PQQ_rpt_dom"/>
</dbReference>
<dbReference type="Pfam" id="PF13360">
    <property type="entry name" value="PQQ_2"/>
    <property type="match status" value="1"/>
</dbReference>
<evidence type="ECO:0000313" key="6">
    <source>
        <dbReference type="Proteomes" id="UP001597045"/>
    </source>
</evidence>
<feature type="non-terminal residue" evidence="5">
    <location>
        <position position="1"/>
    </location>
</feature>
<reference evidence="6" key="1">
    <citation type="journal article" date="2019" name="Int. J. Syst. Evol. Microbiol.">
        <title>The Global Catalogue of Microorganisms (GCM) 10K type strain sequencing project: providing services to taxonomists for standard genome sequencing and annotation.</title>
        <authorList>
            <consortium name="The Broad Institute Genomics Platform"/>
            <consortium name="The Broad Institute Genome Sequencing Center for Infectious Disease"/>
            <person name="Wu L."/>
            <person name="Ma J."/>
        </authorList>
    </citation>
    <scope>NUCLEOTIDE SEQUENCE [LARGE SCALE GENOMIC DNA]</scope>
    <source>
        <strain evidence="6">JCM 31486</strain>
    </source>
</reference>
<dbReference type="InterPro" id="IPR015943">
    <property type="entry name" value="WD40/YVTN_repeat-like_dom_sf"/>
</dbReference>
<evidence type="ECO:0000259" key="4">
    <source>
        <dbReference type="Pfam" id="PF13360"/>
    </source>
</evidence>
<proteinExistence type="inferred from homology"/>
<protein>
    <submittedName>
        <fullName evidence="5">PQQ-binding-like beta-propeller repeat protein</fullName>
    </submittedName>
</protein>
<organism evidence="5 6">
    <name type="scientific">Kibdelosporangium lantanae</name>
    <dbReference type="NCBI Taxonomy" id="1497396"/>
    <lineage>
        <taxon>Bacteria</taxon>
        <taxon>Bacillati</taxon>
        <taxon>Actinomycetota</taxon>
        <taxon>Actinomycetes</taxon>
        <taxon>Pseudonocardiales</taxon>
        <taxon>Pseudonocardiaceae</taxon>
        <taxon>Kibdelosporangium</taxon>
    </lineage>
</organism>
<dbReference type="PANTHER" id="PTHR32303">
    <property type="entry name" value="QUINOPROTEIN ALCOHOL DEHYDROGENASE (CYTOCHROME C)"/>
    <property type="match status" value="1"/>
</dbReference>
<evidence type="ECO:0000313" key="5">
    <source>
        <dbReference type="EMBL" id="MFD1048853.1"/>
    </source>
</evidence>
<dbReference type="EMBL" id="JBHTIS010001831">
    <property type="protein sequence ID" value="MFD1048853.1"/>
    <property type="molecule type" value="Genomic_DNA"/>
</dbReference>
<keyword evidence="3" id="KW-0560">Oxidoreductase</keyword>
<sequence length="324" mass="34960">GRLPVFERPVMVDPDVLDVALPLSGKASESGFAVLPRGSRATVTGDLLRFFMYWRQTGQRTDYDLSLLLLDDRFHTSGQVSWTNYRHGGVVHSGDVTDATNGATEFIDVPLDLPGHYVVPQVYVYAGESFDQVAESMFGYQTRDRDQQGAPFDARTGEVRWRRQLGVPLPSGGISGIQWGASYDGDKLYIATYYAEPGTLFAVDPSNGDIAWKTPNPANGCDWGGAAGNNCDLAHGPAPTSTPGVVWEGSNDGKMRAYSARTGKVLWEYDTVRDFDGVNGRKGHGSAVSAGGGAVVVNGMMYVQSGYSPFYPSDYGNVLLAFGL</sequence>